<dbReference type="PRINTS" id="PR00154">
    <property type="entry name" value="AMPBINDING"/>
</dbReference>
<feature type="domain" description="AMP-dependent synthetase/ligase" evidence="3">
    <location>
        <begin position="21"/>
        <end position="433"/>
    </location>
</feature>
<evidence type="ECO:0000259" key="3">
    <source>
        <dbReference type="Pfam" id="PF00501"/>
    </source>
</evidence>
<dbReference type="GO" id="GO:0004467">
    <property type="term" value="F:long-chain fatty acid-CoA ligase activity"/>
    <property type="evidence" value="ECO:0007669"/>
    <property type="project" value="TreeGrafter"/>
</dbReference>
<dbReference type="GO" id="GO:0016020">
    <property type="term" value="C:membrane"/>
    <property type="evidence" value="ECO:0007669"/>
    <property type="project" value="TreeGrafter"/>
</dbReference>
<dbReference type="InterPro" id="IPR020845">
    <property type="entry name" value="AMP-binding_CS"/>
</dbReference>
<dbReference type="InterPro" id="IPR042099">
    <property type="entry name" value="ANL_N_sf"/>
</dbReference>
<dbReference type="Gene3D" id="3.40.50.12780">
    <property type="entry name" value="N-terminal domain of ligase-like"/>
    <property type="match status" value="1"/>
</dbReference>
<reference evidence="5" key="1">
    <citation type="submission" date="2017-01" db="EMBL/GenBank/DDBJ databases">
        <authorList>
            <person name="Varghese N."/>
            <person name="Submissions S."/>
        </authorList>
    </citation>
    <scope>NUCLEOTIDE SEQUENCE [LARGE SCALE GENOMIC DNA]</scope>
    <source>
        <strain evidence="5">DM9</strain>
    </source>
</reference>
<evidence type="ECO:0000256" key="2">
    <source>
        <dbReference type="ARBA" id="ARBA00022840"/>
    </source>
</evidence>
<dbReference type="Pfam" id="PF23562">
    <property type="entry name" value="AMP-binding_C_3"/>
    <property type="match status" value="1"/>
</dbReference>
<dbReference type="PROSITE" id="PS00455">
    <property type="entry name" value="AMP_BINDING"/>
    <property type="match status" value="1"/>
</dbReference>
<dbReference type="GO" id="GO:0005524">
    <property type="term" value="F:ATP binding"/>
    <property type="evidence" value="ECO:0007669"/>
    <property type="project" value="UniProtKB-KW"/>
</dbReference>
<dbReference type="STRING" id="1077936.SAMN05421545_1347"/>
<dbReference type="InterPro" id="IPR020459">
    <property type="entry name" value="AMP-binding"/>
</dbReference>
<evidence type="ECO:0000256" key="1">
    <source>
        <dbReference type="ARBA" id="ARBA00022741"/>
    </source>
</evidence>
<protein>
    <submittedName>
        <fullName evidence="4">Long-chain acyl-CoA synthetase</fullName>
    </submittedName>
</protein>
<evidence type="ECO:0000313" key="5">
    <source>
        <dbReference type="Proteomes" id="UP000185924"/>
    </source>
</evidence>
<dbReference type="EMBL" id="FTNM01000002">
    <property type="protein sequence ID" value="SIQ84746.1"/>
    <property type="molecule type" value="Genomic_DNA"/>
</dbReference>
<dbReference type="InterPro" id="IPR000873">
    <property type="entry name" value="AMP-dep_synth/lig_dom"/>
</dbReference>
<gene>
    <name evidence="4" type="ORF">SAMN05421545_1347</name>
</gene>
<evidence type="ECO:0000313" key="4">
    <source>
        <dbReference type="EMBL" id="SIQ84746.1"/>
    </source>
</evidence>
<dbReference type="Pfam" id="PF00501">
    <property type="entry name" value="AMP-binding"/>
    <property type="match status" value="1"/>
</dbReference>
<keyword evidence="1" id="KW-0547">Nucleotide-binding</keyword>
<dbReference type="PANTHER" id="PTHR43272:SF33">
    <property type="entry name" value="AMP-BINDING DOMAIN-CONTAINING PROTEIN-RELATED"/>
    <property type="match status" value="1"/>
</dbReference>
<dbReference type="Proteomes" id="UP000185924">
    <property type="component" value="Unassembled WGS sequence"/>
</dbReference>
<dbReference type="AlphaFoldDB" id="A0A1N6W4A4"/>
<sequence length="605" mass="68079">MRNNTNTTQQARPARLFDCIDWQLQQFPLDDMLASKEDGQWRTYSTQEVKDLVNRISASLLSAGISRNDGSPEGRDKVAIISPNCPEWMLVDMGIQQIGAISVPIYPTISNSELEFILRDAAVKMIFVGNEVLYRKIVGMQDDLPELQAIYTFKPVEDAPSWKELLTEPAAHTLQQLEVLRDAIDENDLATILYTSGTTGTPKGVMLSHFSILSNVFDSALIIEEVGVFRKKAISFLPLNHAFERMATYCYFYCGVSIYYAEGMETIAGNLREVKPTIFTTVPRLLEKVYEGIVAKGSELTGNKKKIFFWALDLAERFEINKPMPLTYRLQLAIADRLVFSKWRQALGGEVKSVITGAAACQVRLLRIFTAAGIVIQEGYGLTEASPIISGNRYSEENRMFGTVGPLLKNVEVKIAPDGEILCKGPNVMMGYYKRPDLTAEVIDNEGWLHTGDIGTLIDGKFLKITDRKKELFKTSGGKYVAPQPIENKMVESGWIEQIMVVGEMQKFVGALIVPAFNKLREWYETQGKSYPGNLAVLEDKEVWTLIKQAVNQYNLEFNPVEQIKKFALIPGEWSIENGELTPTLKLKRRVILERYQDLVSSLYA</sequence>
<accession>A0A1N6W4A4</accession>
<dbReference type="CDD" id="cd05907">
    <property type="entry name" value="VL_LC_FACS_like"/>
    <property type="match status" value="1"/>
</dbReference>
<proteinExistence type="predicted"/>
<keyword evidence="5" id="KW-1185">Reference proteome</keyword>
<dbReference type="RefSeq" id="WP_076421571.1">
    <property type="nucleotide sequence ID" value="NZ_FTNM01000002.1"/>
</dbReference>
<organism evidence="4 5">
    <name type="scientific">Pontibacter lucknowensis</name>
    <dbReference type="NCBI Taxonomy" id="1077936"/>
    <lineage>
        <taxon>Bacteria</taxon>
        <taxon>Pseudomonadati</taxon>
        <taxon>Bacteroidota</taxon>
        <taxon>Cytophagia</taxon>
        <taxon>Cytophagales</taxon>
        <taxon>Hymenobacteraceae</taxon>
        <taxon>Pontibacter</taxon>
    </lineage>
</organism>
<dbReference type="PANTHER" id="PTHR43272">
    <property type="entry name" value="LONG-CHAIN-FATTY-ACID--COA LIGASE"/>
    <property type="match status" value="1"/>
</dbReference>
<name>A0A1N6W4A4_9BACT</name>
<keyword evidence="2" id="KW-0067">ATP-binding</keyword>
<dbReference type="SUPFAM" id="SSF56801">
    <property type="entry name" value="Acetyl-CoA synthetase-like"/>
    <property type="match status" value="1"/>
</dbReference>